<organism evidence="4 5">
    <name type="scientific">Tenacibaculum soleae</name>
    <dbReference type="NCBI Taxonomy" id="447689"/>
    <lineage>
        <taxon>Bacteria</taxon>
        <taxon>Pseudomonadati</taxon>
        <taxon>Bacteroidota</taxon>
        <taxon>Flavobacteriia</taxon>
        <taxon>Flavobacteriales</taxon>
        <taxon>Flavobacteriaceae</taxon>
        <taxon>Tenacibaculum</taxon>
    </lineage>
</organism>
<sequence>MKSKIIFLVVILLSTISFAQTKLGTVNSELIISKMPQMKTVLQRIDTYSKKLDSSLNIKFTDYKSKVESFKAEEKIMTADDKKVRITELQKIEQEMGKFRKNGTAMMQLRRDEFMRPLYKKLSEVISEVAKANGYTQILTTGGNEFGYIDEKFDITQLVLTKLGIKE</sequence>
<feature type="chain" id="PRO_5008639903" description="Outer membrane chaperone Skp" evidence="3">
    <location>
        <begin position="20"/>
        <end position="167"/>
    </location>
</feature>
<accession>A0A1B9XWJ6</accession>
<protein>
    <recommendedName>
        <fullName evidence="6">Outer membrane chaperone Skp</fullName>
    </recommendedName>
</protein>
<dbReference type="InterPro" id="IPR024930">
    <property type="entry name" value="Skp_dom_sf"/>
</dbReference>
<evidence type="ECO:0000313" key="4">
    <source>
        <dbReference type="EMBL" id="OCK41937.1"/>
    </source>
</evidence>
<dbReference type="GO" id="GO:0051082">
    <property type="term" value="F:unfolded protein binding"/>
    <property type="evidence" value="ECO:0007669"/>
    <property type="project" value="InterPro"/>
</dbReference>
<comment type="caution">
    <text evidence="4">The sequence shown here is derived from an EMBL/GenBank/DDBJ whole genome shotgun (WGS) entry which is preliminary data.</text>
</comment>
<dbReference type="PANTHER" id="PTHR35089">
    <property type="entry name" value="CHAPERONE PROTEIN SKP"/>
    <property type="match status" value="1"/>
</dbReference>
<gene>
    <name evidence="4" type="ORF">BA195_13215</name>
</gene>
<name>A0A1B9XWJ6_9FLAO</name>
<dbReference type="PANTHER" id="PTHR35089:SF1">
    <property type="entry name" value="CHAPERONE PROTEIN SKP"/>
    <property type="match status" value="1"/>
</dbReference>
<dbReference type="GO" id="GO:0005829">
    <property type="term" value="C:cytosol"/>
    <property type="evidence" value="ECO:0007669"/>
    <property type="project" value="TreeGrafter"/>
</dbReference>
<evidence type="ECO:0000256" key="1">
    <source>
        <dbReference type="ARBA" id="ARBA00009091"/>
    </source>
</evidence>
<keyword evidence="2 3" id="KW-0732">Signal</keyword>
<dbReference type="SMART" id="SM00935">
    <property type="entry name" value="OmpH"/>
    <property type="match status" value="1"/>
</dbReference>
<evidence type="ECO:0000256" key="2">
    <source>
        <dbReference type="ARBA" id="ARBA00022729"/>
    </source>
</evidence>
<proteinExistence type="inferred from homology"/>
<evidence type="ECO:0000313" key="5">
    <source>
        <dbReference type="Proteomes" id="UP000093186"/>
    </source>
</evidence>
<dbReference type="AlphaFoldDB" id="A0A1B9XWJ6"/>
<dbReference type="Proteomes" id="UP000093186">
    <property type="component" value="Unassembled WGS sequence"/>
</dbReference>
<dbReference type="InterPro" id="IPR005632">
    <property type="entry name" value="Chaperone_Skp"/>
</dbReference>
<dbReference type="EMBL" id="MAKX01000041">
    <property type="protein sequence ID" value="OCK41937.1"/>
    <property type="molecule type" value="Genomic_DNA"/>
</dbReference>
<dbReference type="OrthoDB" id="1493480at2"/>
<evidence type="ECO:0008006" key="6">
    <source>
        <dbReference type="Google" id="ProtNLM"/>
    </source>
</evidence>
<dbReference type="Gene3D" id="3.30.910.20">
    <property type="entry name" value="Skp domain"/>
    <property type="match status" value="1"/>
</dbReference>
<feature type="signal peptide" evidence="3">
    <location>
        <begin position="1"/>
        <end position="19"/>
    </location>
</feature>
<dbReference type="STRING" id="447689.BA195_13215"/>
<dbReference type="RefSeq" id="WP_068706354.1">
    <property type="nucleotide sequence ID" value="NZ_MAKX01000041.1"/>
</dbReference>
<evidence type="ECO:0000256" key="3">
    <source>
        <dbReference type="SAM" id="SignalP"/>
    </source>
</evidence>
<comment type="similarity">
    <text evidence="1">Belongs to the Skp family.</text>
</comment>
<reference evidence="4 5" key="1">
    <citation type="submission" date="2016-06" db="EMBL/GenBank/DDBJ databases">
        <title>Draft Genome Sequence of Tenacibaculum soleae UCD-KL19.</title>
        <authorList>
            <person name="Eisen J.A."/>
            <person name="Coil D.A."/>
            <person name="Lujan K.M."/>
        </authorList>
    </citation>
    <scope>NUCLEOTIDE SEQUENCE [LARGE SCALE GENOMIC DNA]</scope>
    <source>
        <strain evidence="4 5">UCD-KL19</strain>
    </source>
</reference>
<dbReference type="Pfam" id="PF03938">
    <property type="entry name" value="OmpH"/>
    <property type="match status" value="1"/>
</dbReference>
<dbReference type="SUPFAM" id="SSF111384">
    <property type="entry name" value="OmpH-like"/>
    <property type="match status" value="1"/>
</dbReference>
<dbReference type="GO" id="GO:0050821">
    <property type="term" value="P:protein stabilization"/>
    <property type="evidence" value="ECO:0007669"/>
    <property type="project" value="TreeGrafter"/>
</dbReference>
<keyword evidence="5" id="KW-1185">Reference proteome</keyword>